<dbReference type="AlphaFoldDB" id="A0AAW9NN72"/>
<dbReference type="InterPro" id="IPR036291">
    <property type="entry name" value="NAD(P)-bd_dom_sf"/>
</dbReference>
<dbReference type="Gene3D" id="3.40.50.720">
    <property type="entry name" value="NAD(P)-binding Rossmann-like Domain"/>
    <property type="match status" value="1"/>
</dbReference>
<dbReference type="CDD" id="cd05233">
    <property type="entry name" value="SDR_c"/>
    <property type="match status" value="1"/>
</dbReference>
<protein>
    <submittedName>
        <fullName evidence="4">SDR family NAD(P)-dependent oxidoreductase</fullName>
    </submittedName>
</protein>
<keyword evidence="5" id="KW-1185">Reference proteome</keyword>
<evidence type="ECO:0000256" key="2">
    <source>
        <dbReference type="ARBA" id="ARBA00023002"/>
    </source>
</evidence>
<dbReference type="EMBL" id="JARSFG010000007">
    <property type="protein sequence ID" value="MEC1177882.1"/>
    <property type="molecule type" value="Genomic_DNA"/>
</dbReference>
<dbReference type="GO" id="GO:0016020">
    <property type="term" value="C:membrane"/>
    <property type="evidence" value="ECO:0007669"/>
    <property type="project" value="TreeGrafter"/>
</dbReference>
<dbReference type="InterPro" id="IPR002347">
    <property type="entry name" value="SDR_fam"/>
</dbReference>
<evidence type="ECO:0000256" key="3">
    <source>
        <dbReference type="RuleBase" id="RU000363"/>
    </source>
</evidence>
<comment type="similarity">
    <text evidence="1 3">Belongs to the short-chain dehydrogenases/reductases (SDR) family.</text>
</comment>
<dbReference type="GO" id="GO:0016491">
    <property type="term" value="F:oxidoreductase activity"/>
    <property type="evidence" value="ECO:0007669"/>
    <property type="project" value="UniProtKB-KW"/>
</dbReference>
<dbReference type="SUPFAM" id="SSF51735">
    <property type="entry name" value="NAD(P)-binding Rossmann-fold domains"/>
    <property type="match status" value="1"/>
</dbReference>
<gene>
    <name evidence="4" type="ORF">P9B03_05250</name>
</gene>
<dbReference type="PRINTS" id="PR00081">
    <property type="entry name" value="GDHRDH"/>
</dbReference>
<evidence type="ECO:0000256" key="1">
    <source>
        <dbReference type="ARBA" id="ARBA00006484"/>
    </source>
</evidence>
<proteinExistence type="inferred from homology"/>
<evidence type="ECO:0000313" key="5">
    <source>
        <dbReference type="Proteomes" id="UP001344888"/>
    </source>
</evidence>
<dbReference type="PANTHER" id="PTHR44196:SF1">
    <property type="entry name" value="DEHYDROGENASE_REDUCTASE SDR FAMILY MEMBER 7B"/>
    <property type="match status" value="1"/>
</dbReference>
<dbReference type="Proteomes" id="UP001344888">
    <property type="component" value="Unassembled WGS sequence"/>
</dbReference>
<dbReference type="PRINTS" id="PR00080">
    <property type="entry name" value="SDRFAMILY"/>
</dbReference>
<name>A0AAW9NN72_9BACL</name>
<accession>A0AAW9NN72</accession>
<reference evidence="4 5" key="1">
    <citation type="submission" date="2023-03" db="EMBL/GenBank/DDBJ databases">
        <title>Bacillus Genome Sequencing.</title>
        <authorList>
            <person name="Dunlap C."/>
        </authorList>
    </citation>
    <scope>NUCLEOTIDE SEQUENCE [LARGE SCALE GENOMIC DNA]</scope>
    <source>
        <strain evidence="4 5">B-59205</strain>
    </source>
</reference>
<dbReference type="PANTHER" id="PTHR44196">
    <property type="entry name" value="DEHYDROGENASE/REDUCTASE SDR FAMILY MEMBER 7B"/>
    <property type="match status" value="1"/>
</dbReference>
<organism evidence="4 5">
    <name type="scientific">Metasolibacillus meyeri</name>
    <dbReference type="NCBI Taxonomy" id="1071052"/>
    <lineage>
        <taxon>Bacteria</taxon>
        <taxon>Bacillati</taxon>
        <taxon>Bacillota</taxon>
        <taxon>Bacilli</taxon>
        <taxon>Bacillales</taxon>
        <taxon>Caryophanaceae</taxon>
        <taxon>Metasolibacillus</taxon>
    </lineage>
</organism>
<keyword evidence="2" id="KW-0560">Oxidoreductase</keyword>
<evidence type="ECO:0000313" key="4">
    <source>
        <dbReference type="EMBL" id="MEC1177882.1"/>
    </source>
</evidence>
<dbReference type="RefSeq" id="WP_326122370.1">
    <property type="nucleotide sequence ID" value="NZ_JARSFG010000007.1"/>
</dbReference>
<dbReference type="Pfam" id="PF00106">
    <property type="entry name" value="adh_short"/>
    <property type="match status" value="1"/>
</dbReference>
<comment type="caution">
    <text evidence="4">The sequence shown here is derived from an EMBL/GenBank/DDBJ whole genome shotgun (WGS) entry which is preliminary data.</text>
</comment>
<sequence>MHLQEHRLRQAVQGKSILITGASSGIGRDTALLLARYGAQLIIIGRNEERLREVALQTGARMYVMDLREEKNRQQLCQEIEQLDIFINNAGLSIHRSIYDSLERAHDFTRTMGINYFAPVELMLHFIPLLDAAQGQIVNVSTINTKFRPMAKWSAYQASKAAFDTWLRAVAPEVKHTVSTIYLPLVRTPMIAPTKKYERVPAMSSETAAKRIARLLYTKKKEDKPWWLSFIRFVRS</sequence>